<feature type="region of interest" description="Disordered" evidence="1">
    <location>
        <begin position="41"/>
        <end position="78"/>
    </location>
</feature>
<sequence length="78" mass="9290">MNDELQFCYCCRVHHPREQMRLYPTRAGYRWRCVKSIEAANSSRQERDAFGQQQSRQNQEASRRQADWSLLQRSGGIL</sequence>
<dbReference type="OrthoDB" id="9181649at2"/>
<keyword evidence="3" id="KW-1185">Reference proteome</keyword>
<dbReference type="Proteomes" id="UP000187526">
    <property type="component" value="Unassembled WGS sequence"/>
</dbReference>
<dbReference type="EMBL" id="MTHD01000003">
    <property type="protein sequence ID" value="OMG53547.1"/>
    <property type="molecule type" value="Genomic_DNA"/>
</dbReference>
<dbReference type="STRING" id="418702.BJN45_08840"/>
<accession>A0A1R1I499</accession>
<feature type="compositionally biased region" description="Polar residues" evidence="1">
    <location>
        <begin position="51"/>
        <end position="60"/>
    </location>
</feature>
<proteinExistence type="predicted"/>
<dbReference type="AlphaFoldDB" id="A0A1R1I499"/>
<organism evidence="2 3">
    <name type="scientific">Azonexus hydrophilus</name>
    <dbReference type="NCBI Taxonomy" id="418702"/>
    <lineage>
        <taxon>Bacteria</taxon>
        <taxon>Pseudomonadati</taxon>
        <taxon>Pseudomonadota</taxon>
        <taxon>Betaproteobacteria</taxon>
        <taxon>Rhodocyclales</taxon>
        <taxon>Azonexaceae</taxon>
        <taxon>Azonexus</taxon>
    </lineage>
</organism>
<comment type="caution">
    <text evidence="2">The sequence shown here is derived from an EMBL/GenBank/DDBJ whole genome shotgun (WGS) entry which is preliminary data.</text>
</comment>
<dbReference type="RefSeq" id="WP_076094331.1">
    <property type="nucleotide sequence ID" value="NZ_MTHD01000003.1"/>
</dbReference>
<gene>
    <name evidence="2" type="ORF">BJN45_08840</name>
</gene>
<protein>
    <submittedName>
        <fullName evidence="2">Uncharacterized protein</fullName>
    </submittedName>
</protein>
<name>A0A1R1I499_9RHOO</name>
<evidence type="ECO:0000313" key="3">
    <source>
        <dbReference type="Proteomes" id="UP000187526"/>
    </source>
</evidence>
<evidence type="ECO:0000256" key="1">
    <source>
        <dbReference type="SAM" id="MobiDB-lite"/>
    </source>
</evidence>
<reference evidence="2 3" key="1">
    <citation type="submission" date="2016-10" db="EMBL/GenBank/DDBJ databases">
        <title>Alkaliphiles isolated from bioreactors.</title>
        <authorList>
            <person name="Salah Z."/>
            <person name="Rout S.P."/>
            <person name="Humphreys P.N."/>
        </authorList>
    </citation>
    <scope>NUCLEOTIDE SEQUENCE [LARGE SCALE GENOMIC DNA]</scope>
    <source>
        <strain evidence="2 3">ZS02</strain>
    </source>
</reference>
<evidence type="ECO:0000313" key="2">
    <source>
        <dbReference type="EMBL" id="OMG53547.1"/>
    </source>
</evidence>